<keyword evidence="7 10" id="KW-0511">Multifunctional enzyme</keyword>
<sequence length="604" mass="65776">MHKLIHRTIFGANLTSITQTFSLQSDGSKIFPPLLTKGCYLNKTGKPYSHNALYIAIIKPRDKNAMHASSQNTSPASEYRPIRRALLSVSDKTGIIEFAQALCSRGVELLSTGGTARLLAEAGLPVTEVSDYTGFPEMMDGRVKTLHPKVHGGILGRRGQDDEIMSRHEIKPIDMVVVNLYPFAQTVARPDCSLADAVENIDIGGPTMVRSAAKNHKDVAIVVNNRDFDDIIGELDANEGSLTHATRFDLAIKAFEHTAAYDGMIANYFGTMVPPYYGNTDEPAGRFPRTLNLSYIKKQDMRYGENSHQDAAFYIEENVTEASVATANQLQGKALSYNNIADTDAALECVKEFSEPACVIVKHANPCGVAVGDSILDAYERAYKTDPTSAFGGIIAFNRELDAETAQAIISRQFVEVIIAPHISGPALELLAAKQNVRVLACGEWKTRQSGLDFKRVNGGLLVQDRDLGMVEESDLRVVTTRQPSEQEMRDALFCWKVAKFVKSNAIVYARDKMTIGIGAGQMSRVYSAKIAGIKAADEGLDVAGSVMASDAFFPFRDGIDAAASVGITCVIQPGGSIRDDEVIAAANEHGIAMIFTDMRHFRH</sequence>
<dbReference type="SMART" id="SM00798">
    <property type="entry name" value="AICARFT_IMPCHas"/>
    <property type="match status" value="1"/>
</dbReference>
<dbReference type="PANTHER" id="PTHR11692">
    <property type="entry name" value="BIFUNCTIONAL PURINE BIOSYNTHESIS PROTEIN PURH"/>
    <property type="match status" value="1"/>
</dbReference>
<comment type="domain">
    <text evidence="10">The IMP cyclohydrolase activity resides in the N-terminal region.</text>
</comment>
<comment type="similarity">
    <text evidence="3 10">Belongs to the PurH family.</text>
</comment>
<evidence type="ECO:0000259" key="11">
    <source>
        <dbReference type="PROSITE" id="PS51855"/>
    </source>
</evidence>
<dbReference type="EC" id="3.5.4.10" evidence="10"/>
<comment type="pathway">
    <text evidence="2 10">Purine metabolism; IMP biosynthesis via de novo pathway; 5-formamido-1-(5-phospho-D-ribosyl)imidazole-4-carboxamide from 5-amino-1-(5-phospho-D-ribosyl)imidazole-4-carboxamide (10-formyl THF route): step 1/1.</text>
</comment>
<dbReference type="PANTHER" id="PTHR11692:SF0">
    <property type="entry name" value="BIFUNCTIONAL PURINE BIOSYNTHESIS PROTEIN ATIC"/>
    <property type="match status" value="1"/>
</dbReference>
<dbReference type="NCBIfam" id="NF002049">
    <property type="entry name" value="PRK00881.1"/>
    <property type="match status" value="1"/>
</dbReference>
<dbReference type="GO" id="GO:0006189">
    <property type="term" value="P:'de novo' IMP biosynthetic process"/>
    <property type="evidence" value="ECO:0007669"/>
    <property type="project" value="UniProtKB-UniRule"/>
</dbReference>
<protein>
    <recommendedName>
        <fullName evidence="10">Bifunctional purine biosynthesis protein PurH</fullName>
    </recommendedName>
    <domain>
        <recommendedName>
            <fullName evidence="10">Phosphoribosylaminoimidazolecarboxamide formyltransferase</fullName>
            <ecNumber evidence="10">2.1.2.3</ecNumber>
        </recommendedName>
        <alternativeName>
            <fullName evidence="10">AICAR transformylase</fullName>
        </alternativeName>
    </domain>
    <domain>
        <recommendedName>
            <fullName evidence="10">IMP cyclohydrolase</fullName>
            <ecNumber evidence="10">3.5.4.10</ecNumber>
        </recommendedName>
        <alternativeName>
            <fullName evidence="10">ATIC</fullName>
        </alternativeName>
        <alternativeName>
            <fullName evidence="10">IMP synthase</fullName>
        </alternativeName>
        <alternativeName>
            <fullName evidence="10">Inosinicase</fullName>
        </alternativeName>
    </domain>
</protein>
<dbReference type="InterPro" id="IPR024051">
    <property type="entry name" value="AICAR_Tfase_dup_dom_sf"/>
</dbReference>
<dbReference type="FunFam" id="3.40.140.20:FF:000001">
    <property type="entry name" value="Bifunctional purine biosynthesis protein PurH"/>
    <property type="match status" value="1"/>
</dbReference>
<dbReference type="EC" id="2.1.2.3" evidence="10"/>
<dbReference type="PIRSF" id="PIRSF000414">
    <property type="entry name" value="AICARFT_IMPCHas"/>
    <property type="match status" value="1"/>
</dbReference>
<dbReference type="PROSITE" id="PS51855">
    <property type="entry name" value="MGS"/>
    <property type="match status" value="1"/>
</dbReference>
<evidence type="ECO:0000256" key="8">
    <source>
        <dbReference type="ARBA" id="ARBA00050488"/>
    </source>
</evidence>
<comment type="caution">
    <text evidence="12">The sequence shown here is derived from an EMBL/GenBank/DDBJ whole genome shotgun (WGS) entry which is preliminary data.</text>
</comment>
<evidence type="ECO:0000256" key="2">
    <source>
        <dbReference type="ARBA" id="ARBA00004954"/>
    </source>
</evidence>
<evidence type="ECO:0000256" key="9">
    <source>
        <dbReference type="ARBA" id="ARBA00050687"/>
    </source>
</evidence>
<evidence type="ECO:0000256" key="7">
    <source>
        <dbReference type="ARBA" id="ARBA00023268"/>
    </source>
</evidence>
<evidence type="ECO:0000256" key="10">
    <source>
        <dbReference type="HAMAP-Rule" id="MF_00139"/>
    </source>
</evidence>
<dbReference type="GO" id="GO:0004643">
    <property type="term" value="F:phosphoribosylaminoimidazolecarboxamide formyltransferase activity"/>
    <property type="evidence" value="ECO:0007669"/>
    <property type="project" value="UniProtKB-UniRule"/>
</dbReference>
<name>G9Y180_HAFAL</name>
<dbReference type="SUPFAM" id="SSF52335">
    <property type="entry name" value="Methylglyoxal synthase-like"/>
    <property type="match status" value="1"/>
</dbReference>
<comment type="catalytic activity">
    <reaction evidence="8 10">
        <text>(6R)-10-formyltetrahydrofolate + 5-amino-1-(5-phospho-beta-D-ribosyl)imidazole-4-carboxamide = 5-formamido-1-(5-phospho-D-ribosyl)imidazole-4-carboxamide + (6S)-5,6,7,8-tetrahydrofolate</text>
        <dbReference type="Rhea" id="RHEA:22192"/>
        <dbReference type="ChEBI" id="CHEBI:57453"/>
        <dbReference type="ChEBI" id="CHEBI:58467"/>
        <dbReference type="ChEBI" id="CHEBI:58475"/>
        <dbReference type="ChEBI" id="CHEBI:195366"/>
        <dbReference type="EC" id="2.1.2.3"/>
    </reaction>
</comment>
<dbReference type="Gene3D" id="3.40.140.20">
    <property type="match status" value="2"/>
</dbReference>
<dbReference type="AlphaFoldDB" id="G9Y180"/>
<dbReference type="HAMAP" id="MF_00139">
    <property type="entry name" value="PurH"/>
    <property type="match status" value="1"/>
</dbReference>
<evidence type="ECO:0000313" key="12">
    <source>
        <dbReference type="EMBL" id="EHM48136.1"/>
    </source>
</evidence>
<dbReference type="Pfam" id="PF01808">
    <property type="entry name" value="AICARFT_IMPCHas"/>
    <property type="match status" value="1"/>
</dbReference>
<proteinExistence type="inferred from homology"/>
<accession>G9Y180</accession>
<dbReference type="GO" id="GO:0005829">
    <property type="term" value="C:cytosol"/>
    <property type="evidence" value="ECO:0007669"/>
    <property type="project" value="TreeGrafter"/>
</dbReference>
<evidence type="ECO:0000256" key="1">
    <source>
        <dbReference type="ARBA" id="ARBA00004844"/>
    </source>
</evidence>
<dbReference type="UniPathway" id="UPA00074">
    <property type="reaction ID" value="UER00133"/>
</dbReference>
<evidence type="ECO:0000256" key="6">
    <source>
        <dbReference type="ARBA" id="ARBA00022801"/>
    </source>
</evidence>
<evidence type="ECO:0000256" key="3">
    <source>
        <dbReference type="ARBA" id="ARBA00007667"/>
    </source>
</evidence>
<dbReference type="NCBIfam" id="TIGR00355">
    <property type="entry name" value="purH"/>
    <property type="match status" value="1"/>
</dbReference>
<dbReference type="SMART" id="SM00851">
    <property type="entry name" value="MGS"/>
    <property type="match status" value="1"/>
</dbReference>
<dbReference type="InterPro" id="IPR011607">
    <property type="entry name" value="MGS-like_dom"/>
</dbReference>
<evidence type="ECO:0000256" key="5">
    <source>
        <dbReference type="ARBA" id="ARBA00022755"/>
    </source>
</evidence>
<keyword evidence="4 10" id="KW-0808">Transferase</keyword>
<dbReference type="FunFam" id="3.40.140.20:FF:000002">
    <property type="entry name" value="Bifunctional purine biosynthesis protein PurH"/>
    <property type="match status" value="1"/>
</dbReference>
<dbReference type="PATRIC" id="fig|1002364.3.peg.265"/>
<dbReference type="FunFam" id="3.40.50.1380:FF:000001">
    <property type="entry name" value="Bifunctional purine biosynthesis protein PurH"/>
    <property type="match status" value="1"/>
</dbReference>
<dbReference type="Pfam" id="PF02142">
    <property type="entry name" value="MGS"/>
    <property type="match status" value="1"/>
</dbReference>
<dbReference type="CDD" id="cd01421">
    <property type="entry name" value="IMPCH"/>
    <property type="match status" value="1"/>
</dbReference>
<dbReference type="InterPro" id="IPR036914">
    <property type="entry name" value="MGS-like_dom_sf"/>
</dbReference>
<dbReference type="SUPFAM" id="SSF53927">
    <property type="entry name" value="Cytidine deaminase-like"/>
    <property type="match status" value="1"/>
</dbReference>
<dbReference type="Gene3D" id="3.40.50.1380">
    <property type="entry name" value="Methylglyoxal synthase-like domain"/>
    <property type="match status" value="1"/>
</dbReference>
<reference evidence="12 13" key="1">
    <citation type="submission" date="2011-08" db="EMBL/GenBank/DDBJ databases">
        <authorList>
            <person name="Weinstock G."/>
            <person name="Sodergren E."/>
            <person name="Clifton S."/>
            <person name="Fulton L."/>
            <person name="Fulton B."/>
            <person name="Courtney L."/>
            <person name="Fronick C."/>
            <person name="Harrison M."/>
            <person name="Strong C."/>
            <person name="Farmer C."/>
            <person name="Delahaunty K."/>
            <person name="Markovic C."/>
            <person name="Hall O."/>
            <person name="Minx P."/>
            <person name="Tomlinson C."/>
            <person name="Mitreva M."/>
            <person name="Hou S."/>
            <person name="Chen J."/>
            <person name="Wollam A."/>
            <person name="Pepin K.H."/>
            <person name="Johnson M."/>
            <person name="Bhonagiri V."/>
            <person name="Zhang X."/>
            <person name="Suruliraj S."/>
            <person name="Warren W."/>
            <person name="Chinwalla A."/>
            <person name="Mardis E.R."/>
            <person name="Wilson R.K."/>
        </authorList>
    </citation>
    <scope>NUCLEOTIDE SEQUENCE [LARGE SCALE GENOMIC DNA]</scope>
    <source>
        <strain evidence="12 13">ATCC 51873</strain>
    </source>
</reference>
<keyword evidence="6 10" id="KW-0378">Hydrolase</keyword>
<evidence type="ECO:0000313" key="13">
    <source>
        <dbReference type="Proteomes" id="UP000005959"/>
    </source>
</evidence>
<dbReference type="Proteomes" id="UP000005959">
    <property type="component" value="Unassembled WGS sequence"/>
</dbReference>
<dbReference type="EMBL" id="AGCI01000006">
    <property type="protein sequence ID" value="EHM48136.1"/>
    <property type="molecule type" value="Genomic_DNA"/>
</dbReference>
<feature type="domain" description="MGS-like" evidence="11">
    <location>
        <begin position="72"/>
        <end position="223"/>
    </location>
</feature>
<dbReference type="GO" id="GO:0003937">
    <property type="term" value="F:IMP cyclohydrolase activity"/>
    <property type="evidence" value="ECO:0007669"/>
    <property type="project" value="UniProtKB-UniRule"/>
</dbReference>
<comment type="catalytic activity">
    <reaction evidence="9 10">
        <text>IMP + H2O = 5-formamido-1-(5-phospho-D-ribosyl)imidazole-4-carboxamide</text>
        <dbReference type="Rhea" id="RHEA:18445"/>
        <dbReference type="ChEBI" id="CHEBI:15377"/>
        <dbReference type="ChEBI" id="CHEBI:58053"/>
        <dbReference type="ChEBI" id="CHEBI:58467"/>
        <dbReference type="EC" id="3.5.4.10"/>
    </reaction>
</comment>
<organism evidence="12 13">
    <name type="scientific">Hafnia alvei ATCC 51873</name>
    <dbReference type="NCBI Taxonomy" id="1002364"/>
    <lineage>
        <taxon>Bacteria</taxon>
        <taxon>Pseudomonadati</taxon>
        <taxon>Pseudomonadota</taxon>
        <taxon>Gammaproteobacteria</taxon>
        <taxon>Enterobacterales</taxon>
        <taxon>Hafniaceae</taxon>
        <taxon>Hafnia</taxon>
    </lineage>
</organism>
<dbReference type="InterPro" id="IPR002695">
    <property type="entry name" value="PurH-like"/>
</dbReference>
<gene>
    <name evidence="10" type="primary">purH</name>
    <name evidence="12" type="ORF">HMPREF0454_00295</name>
</gene>
<comment type="pathway">
    <text evidence="1 10">Purine metabolism; IMP biosynthesis via de novo pathway; IMP from 5-formamido-1-(5-phospho-D-ribosyl)imidazole-4-carboxamide: step 1/1.</text>
</comment>
<evidence type="ECO:0000256" key="4">
    <source>
        <dbReference type="ARBA" id="ARBA00022679"/>
    </source>
</evidence>
<dbReference type="HOGENOM" id="CLU_016316_5_2_6"/>
<keyword evidence="5 10" id="KW-0658">Purine biosynthesis</keyword>
<dbReference type="InterPro" id="IPR016193">
    <property type="entry name" value="Cytidine_deaminase-like"/>
</dbReference>